<sequence>MTDVLILGGTGWVSGRIAQAWLDRGAQVTCLARGGRPAPAGAHLVTADRDGPGAYEEVARREWDEVVDISSHPRHVVDAVSALESRAVHWSYVSSVSVYASAAEPGADESAAIVEPARYGAADDYARAKAAAEEAVGVLGDRLAISRPGLIVGPGDPTDRFGYWPARFAAAAAEPVVIPEPEGSWAQVIDVDDLAAFVVSAAARGWRGVVNAVGESTPLAEVLTAAREAAGHTGAVVPVPAARLAAHDVAYWAGPRSLPLWLPDDMPGFASRDGRAFRAAGGRSRALPETIARVLADERARGLDRPRRAGLSREDEVALLDALAADDRG</sequence>
<evidence type="ECO:0000313" key="2">
    <source>
        <dbReference type="EMBL" id="WEK14056.1"/>
    </source>
</evidence>
<dbReference type="SUPFAM" id="SSF51735">
    <property type="entry name" value="NAD(P)-binding Rossmann-fold domains"/>
    <property type="match status" value="1"/>
</dbReference>
<feature type="domain" description="NAD-dependent epimerase/dehydratase" evidence="1">
    <location>
        <begin position="4"/>
        <end position="204"/>
    </location>
</feature>
<dbReference type="GO" id="GO:0004029">
    <property type="term" value="F:aldehyde dehydrogenase (NAD+) activity"/>
    <property type="evidence" value="ECO:0007669"/>
    <property type="project" value="TreeGrafter"/>
</dbReference>
<organism evidence="2 3">
    <name type="scientific">Candidatus Microbacterium phytovorans</name>
    <dbReference type="NCBI Taxonomy" id="3121374"/>
    <lineage>
        <taxon>Bacteria</taxon>
        <taxon>Bacillati</taxon>
        <taxon>Actinomycetota</taxon>
        <taxon>Actinomycetes</taxon>
        <taxon>Micrococcales</taxon>
        <taxon>Microbacteriaceae</taxon>
        <taxon>Microbacterium</taxon>
    </lineage>
</organism>
<proteinExistence type="predicted"/>
<dbReference type="Proteomes" id="UP001213972">
    <property type="component" value="Chromosome"/>
</dbReference>
<dbReference type="Pfam" id="PF01370">
    <property type="entry name" value="Epimerase"/>
    <property type="match status" value="1"/>
</dbReference>
<dbReference type="Gene3D" id="3.40.50.720">
    <property type="entry name" value="NAD(P)-binding Rossmann-like Domain"/>
    <property type="match status" value="1"/>
</dbReference>
<reference evidence="2" key="1">
    <citation type="submission" date="2023-03" db="EMBL/GenBank/DDBJ databases">
        <title>Andean soil-derived lignocellulolytic bacterial consortium as a source of novel taxa and putative plastic-active enzymes.</title>
        <authorList>
            <person name="Diaz-Garcia L."/>
            <person name="Chuvochina M."/>
            <person name="Feuerriegel G."/>
            <person name="Bunk B."/>
            <person name="Sproer C."/>
            <person name="Streit W.R."/>
            <person name="Rodriguez L.M."/>
            <person name="Overmann J."/>
            <person name="Jimenez D.J."/>
        </authorList>
    </citation>
    <scope>NUCLEOTIDE SEQUENCE</scope>
    <source>
        <strain evidence="2">MAG 4610</strain>
    </source>
</reference>
<dbReference type="InterPro" id="IPR001509">
    <property type="entry name" value="Epimerase_deHydtase"/>
</dbReference>
<accession>A0AAJ5W3H2</accession>
<gene>
    <name evidence="2" type="ORF">P0Y48_02250</name>
</gene>
<evidence type="ECO:0000259" key="1">
    <source>
        <dbReference type="Pfam" id="PF01370"/>
    </source>
</evidence>
<name>A0AAJ5W3H2_9MICO</name>
<dbReference type="InterPro" id="IPR036291">
    <property type="entry name" value="NAD(P)-bd_dom_sf"/>
</dbReference>
<dbReference type="AlphaFoldDB" id="A0AAJ5W3H2"/>
<protein>
    <submittedName>
        <fullName evidence="2">NAD-dependent epimerase/dehydratase family protein</fullName>
    </submittedName>
</protein>
<dbReference type="EMBL" id="CP119321">
    <property type="protein sequence ID" value="WEK14056.1"/>
    <property type="molecule type" value="Genomic_DNA"/>
</dbReference>
<dbReference type="InterPro" id="IPR051783">
    <property type="entry name" value="NAD(P)-dependent_oxidoreduct"/>
</dbReference>
<dbReference type="PANTHER" id="PTHR48079">
    <property type="entry name" value="PROTEIN YEEZ"/>
    <property type="match status" value="1"/>
</dbReference>
<dbReference type="PANTHER" id="PTHR48079:SF6">
    <property type="entry name" value="NAD(P)-BINDING DOMAIN-CONTAINING PROTEIN-RELATED"/>
    <property type="match status" value="1"/>
</dbReference>
<evidence type="ECO:0000313" key="3">
    <source>
        <dbReference type="Proteomes" id="UP001213972"/>
    </source>
</evidence>
<dbReference type="GO" id="GO:0005737">
    <property type="term" value="C:cytoplasm"/>
    <property type="evidence" value="ECO:0007669"/>
    <property type="project" value="TreeGrafter"/>
</dbReference>